<keyword evidence="4" id="KW-0285">Flavoprotein</keyword>
<evidence type="ECO:0000256" key="3">
    <source>
        <dbReference type="ARBA" id="ARBA00007588"/>
    </source>
</evidence>
<comment type="cofactor">
    <cofactor evidence="1">
        <name>FAD</name>
        <dbReference type="ChEBI" id="CHEBI:57692"/>
    </cofactor>
</comment>
<dbReference type="SUPFAM" id="SSF51905">
    <property type="entry name" value="FAD/NAD(P)-binding domain"/>
    <property type="match status" value="1"/>
</dbReference>
<dbReference type="RefSeq" id="WP_261501154.1">
    <property type="nucleotide sequence ID" value="NZ_JAODYH010000007.1"/>
</dbReference>
<evidence type="ECO:0000256" key="8">
    <source>
        <dbReference type="SAM" id="MobiDB-lite"/>
    </source>
</evidence>
<evidence type="ECO:0000256" key="2">
    <source>
        <dbReference type="ARBA" id="ARBA00004924"/>
    </source>
</evidence>
<dbReference type="PANTHER" id="PTHR43539:SF91">
    <property type="entry name" value="FAD-DEPENDENT URATE HYDROXYLASE"/>
    <property type="match status" value="1"/>
</dbReference>
<dbReference type="InterPro" id="IPR025700">
    <property type="entry name" value="Lys/Orn_oxygenase"/>
</dbReference>
<keyword evidence="5" id="KW-0274">FAD</keyword>
<keyword evidence="6" id="KW-0521">NADP</keyword>
<dbReference type="Gene3D" id="3.50.50.60">
    <property type="entry name" value="FAD/NAD(P)-binding domain"/>
    <property type="match status" value="1"/>
</dbReference>
<dbReference type="Pfam" id="PF13434">
    <property type="entry name" value="Lys_Orn_oxgnase"/>
    <property type="match status" value="1"/>
</dbReference>
<evidence type="ECO:0000313" key="9">
    <source>
        <dbReference type="EMBL" id="MCT9811906.1"/>
    </source>
</evidence>
<dbReference type="EMBL" id="JAODYH010000007">
    <property type="protein sequence ID" value="MCT9811906.1"/>
    <property type="molecule type" value="Genomic_DNA"/>
</dbReference>
<dbReference type="Proteomes" id="UP001525968">
    <property type="component" value="Unassembled WGS sequence"/>
</dbReference>
<name>A0ABT2PPT4_9BURK</name>
<dbReference type="InterPro" id="IPR050982">
    <property type="entry name" value="Auxin_biosynth/cation_transpt"/>
</dbReference>
<evidence type="ECO:0000313" key="10">
    <source>
        <dbReference type="Proteomes" id="UP001525968"/>
    </source>
</evidence>
<evidence type="ECO:0000256" key="7">
    <source>
        <dbReference type="ARBA" id="ARBA00023002"/>
    </source>
</evidence>
<dbReference type="PANTHER" id="PTHR43539">
    <property type="entry name" value="FLAVIN-BINDING MONOOXYGENASE-LIKE PROTEIN (AFU_ORTHOLOGUE AFUA_4G09220)"/>
    <property type="match status" value="1"/>
</dbReference>
<evidence type="ECO:0000256" key="4">
    <source>
        <dbReference type="ARBA" id="ARBA00022630"/>
    </source>
</evidence>
<accession>A0ABT2PPT4</accession>
<comment type="pathway">
    <text evidence="2">Siderophore biosynthesis.</text>
</comment>
<organism evidence="9 10">
    <name type="scientific">Acidovorax bellezanensis</name>
    <dbReference type="NCBI Taxonomy" id="2976702"/>
    <lineage>
        <taxon>Bacteria</taxon>
        <taxon>Pseudomonadati</taxon>
        <taxon>Pseudomonadota</taxon>
        <taxon>Betaproteobacteria</taxon>
        <taxon>Burkholderiales</taxon>
        <taxon>Comamonadaceae</taxon>
        <taxon>Acidovorax</taxon>
    </lineage>
</organism>
<evidence type="ECO:0000256" key="1">
    <source>
        <dbReference type="ARBA" id="ARBA00001974"/>
    </source>
</evidence>
<dbReference type="PRINTS" id="PR00411">
    <property type="entry name" value="PNDRDTASEI"/>
</dbReference>
<keyword evidence="7" id="KW-0560">Oxidoreductase</keyword>
<proteinExistence type="inferred from homology"/>
<protein>
    <submittedName>
        <fullName evidence="9">NAD(P)/FAD-dependent oxidoreductase</fullName>
    </submittedName>
</protein>
<dbReference type="PRINTS" id="PR00368">
    <property type="entry name" value="FADPNR"/>
</dbReference>
<reference evidence="9 10" key="1">
    <citation type="submission" date="2022-09" db="EMBL/GenBank/DDBJ databases">
        <title>Draft genome of isolate Be4.</title>
        <authorList>
            <person name="Sanchez-Castro I."/>
            <person name="Martinez-Rodriguez P."/>
            <person name="Descostes M."/>
            <person name="Merroun M."/>
        </authorList>
    </citation>
    <scope>NUCLEOTIDE SEQUENCE [LARGE SCALE GENOMIC DNA]</scope>
    <source>
        <strain evidence="9 10">Be4</strain>
    </source>
</reference>
<comment type="caution">
    <text evidence="9">The sequence shown here is derived from an EMBL/GenBank/DDBJ whole genome shotgun (WGS) entry which is preliminary data.</text>
</comment>
<evidence type="ECO:0000256" key="6">
    <source>
        <dbReference type="ARBA" id="ARBA00022857"/>
    </source>
</evidence>
<comment type="similarity">
    <text evidence="3">Belongs to the lysine N(6)-hydroxylase/L-ornithine N(5)-oxygenase family.</text>
</comment>
<feature type="region of interest" description="Disordered" evidence="8">
    <location>
        <begin position="478"/>
        <end position="498"/>
    </location>
</feature>
<dbReference type="InterPro" id="IPR036188">
    <property type="entry name" value="FAD/NAD-bd_sf"/>
</dbReference>
<sequence length="498" mass="54593">MNSLLPPSFPSLAPNAGLAALQARFQRDLQLLALPSKNWTPAITHEGQPVLDVAVVGGGMGGLALTTALQHLGIRAQIFDQNPEGYEGPWATTARMETLRSPKELTGPALGFAALTFRAWFEAQWGEEAWAVLDKIPRLQWMDYLRWYRQTTGVVLHNGQRVVAVRPRADQLAQLDLVDTHNADRAYSVLARHIVLATGRDGLGGPWVPEVAHQLPRDRWAHSSDRWDDAAFAGKQVVVVGGGASAMDSAATALENGAAAVHLLIRRKELPTINKGKGAGNPGAAHGFPRLPDAWKWQLRNYINRQQVPPPQGSTLRVSQHSNAFFHLGAGIENVQLRADGKLRIDTSQGPIAADFIVFCTGFRPDWELRPEFAPFAPHVRLWQDRFTPPPGQEDSELERSPDLGQLFEFQEKTPGSCPGLERIHCFSYPAALSLGTVSGDIPQISDGARRLSQGLAGALYAEDIAVHYAAMERYSEPELEGHEWVDSPLPPYDEVTA</sequence>
<keyword evidence="10" id="KW-1185">Reference proteome</keyword>
<evidence type="ECO:0000256" key="5">
    <source>
        <dbReference type="ARBA" id="ARBA00022827"/>
    </source>
</evidence>
<gene>
    <name evidence="9" type="ORF">N0K08_14770</name>
</gene>